<accession>A0ABN8EW95</accession>
<sequence>MEQDNKDNINAHFDDDEKQLWEALGKIVTPPPSTEVKTRFYAMLDTYINEVESQKTTVFEQSLHYLKSIFTYKPAYNWAYAMVLISIGSLIGYFSGNMIGKFSNNQAINSQADVKKLASEVQEMKQIMMLSMLENPMATERLKAVSYTQELNNVDDQVIDALLTTLNFDQNENVRLVTLEALIQLANNPKVREGLVQSLLKQESPLMQVALADAMVKLQEKRSVKQFKKLLQKENLNEAVKGKIEKTIKVLS</sequence>
<evidence type="ECO:0000256" key="1">
    <source>
        <dbReference type="SAM" id="Phobius"/>
    </source>
</evidence>
<evidence type="ECO:0000313" key="3">
    <source>
        <dbReference type="Proteomes" id="UP000837932"/>
    </source>
</evidence>
<organism evidence="2 3">
    <name type="scientific">Emticicia aquatica</name>
    <dbReference type="NCBI Taxonomy" id="1681835"/>
    <lineage>
        <taxon>Bacteria</taxon>
        <taxon>Pseudomonadati</taxon>
        <taxon>Bacteroidota</taxon>
        <taxon>Cytophagia</taxon>
        <taxon>Cytophagales</taxon>
        <taxon>Leadbetterellaceae</taxon>
        <taxon>Emticicia</taxon>
    </lineage>
</organism>
<dbReference type="Proteomes" id="UP000837932">
    <property type="component" value="Unassembled WGS sequence"/>
</dbReference>
<dbReference type="Gene3D" id="1.25.10.10">
    <property type="entry name" value="Leucine-rich Repeat Variant"/>
    <property type="match status" value="1"/>
</dbReference>
<name>A0ABN8EW95_9BACT</name>
<dbReference type="EMBL" id="CAKLPY010000002">
    <property type="protein sequence ID" value="CAH0996270.1"/>
    <property type="molecule type" value="Genomic_DNA"/>
</dbReference>
<feature type="transmembrane region" description="Helical" evidence="1">
    <location>
        <begin position="75"/>
        <end position="94"/>
    </location>
</feature>
<protein>
    <recommendedName>
        <fullName evidence="4">HEAT repeat domain-containing protein</fullName>
    </recommendedName>
</protein>
<evidence type="ECO:0008006" key="4">
    <source>
        <dbReference type="Google" id="ProtNLM"/>
    </source>
</evidence>
<keyword evidence="1" id="KW-0812">Transmembrane</keyword>
<dbReference type="SUPFAM" id="SSF48371">
    <property type="entry name" value="ARM repeat"/>
    <property type="match status" value="1"/>
</dbReference>
<keyword evidence="1" id="KW-1133">Transmembrane helix</keyword>
<gene>
    <name evidence="2" type="ORF">EMA8858_02401</name>
</gene>
<reference evidence="2" key="1">
    <citation type="submission" date="2021-12" db="EMBL/GenBank/DDBJ databases">
        <authorList>
            <person name="Rodrigo-Torres L."/>
            <person name="Arahal R. D."/>
            <person name="Lucena T."/>
        </authorList>
    </citation>
    <scope>NUCLEOTIDE SEQUENCE</scope>
    <source>
        <strain evidence="2">CECT 8858</strain>
    </source>
</reference>
<keyword evidence="3" id="KW-1185">Reference proteome</keyword>
<dbReference type="RefSeq" id="WP_238806834.1">
    <property type="nucleotide sequence ID" value="NZ_CAKLPY010000002.1"/>
</dbReference>
<evidence type="ECO:0000313" key="2">
    <source>
        <dbReference type="EMBL" id="CAH0996270.1"/>
    </source>
</evidence>
<proteinExistence type="predicted"/>
<dbReference type="InterPro" id="IPR016024">
    <property type="entry name" value="ARM-type_fold"/>
</dbReference>
<keyword evidence="1" id="KW-0472">Membrane</keyword>
<comment type="caution">
    <text evidence="2">The sequence shown here is derived from an EMBL/GenBank/DDBJ whole genome shotgun (WGS) entry which is preliminary data.</text>
</comment>
<dbReference type="InterPro" id="IPR011989">
    <property type="entry name" value="ARM-like"/>
</dbReference>